<name>X1SFZ8_9ZZZZ</name>
<organism evidence="1">
    <name type="scientific">marine sediment metagenome</name>
    <dbReference type="NCBI Taxonomy" id="412755"/>
    <lineage>
        <taxon>unclassified sequences</taxon>
        <taxon>metagenomes</taxon>
        <taxon>ecological metagenomes</taxon>
    </lineage>
</organism>
<feature type="non-terminal residue" evidence="1">
    <location>
        <position position="49"/>
    </location>
</feature>
<accession>X1SFZ8</accession>
<evidence type="ECO:0000313" key="1">
    <source>
        <dbReference type="EMBL" id="GAI78046.1"/>
    </source>
</evidence>
<dbReference type="EMBL" id="BARW01007921">
    <property type="protein sequence ID" value="GAI78046.1"/>
    <property type="molecule type" value="Genomic_DNA"/>
</dbReference>
<dbReference type="AlphaFoldDB" id="X1SFZ8"/>
<reference evidence="1" key="1">
    <citation type="journal article" date="2014" name="Front. Microbiol.">
        <title>High frequency of phylogenetically diverse reductive dehalogenase-homologous genes in deep subseafloor sedimentary metagenomes.</title>
        <authorList>
            <person name="Kawai M."/>
            <person name="Futagami T."/>
            <person name="Toyoda A."/>
            <person name="Takaki Y."/>
            <person name="Nishi S."/>
            <person name="Hori S."/>
            <person name="Arai W."/>
            <person name="Tsubouchi T."/>
            <person name="Morono Y."/>
            <person name="Uchiyama I."/>
            <person name="Ito T."/>
            <person name="Fujiyama A."/>
            <person name="Inagaki F."/>
            <person name="Takami H."/>
        </authorList>
    </citation>
    <scope>NUCLEOTIDE SEQUENCE</scope>
    <source>
        <strain evidence="1">Expedition CK06-06</strain>
    </source>
</reference>
<gene>
    <name evidence="1" type="ORF">S12H4_16387</name>
</gene>
<comment type="caution">
    <text evidence="1">The sequence shown here is derived from an EMBL/GenBank/DDBJ whole genome shotgun (WGS) entry which is preliminary data.</text>
</comment>
<protein>
    <submittedName>
        <fullName evidence="1">Uncharacterized protein</fullName>
    </submittedName>
</protein>
<sequence>MGKTTLVETLVKEYYDTTLFLNGDDADIREALSKVSATKLIPLIGNNKI</sequence>
<proteinExistence type="predicted"/>